<dbReference type="SMART" id="SM00389">
    <property type="entry name" value="HOX"/>
    <property type="match status" value="1"/>
</dbReference>
<dbReference type="GO" id="GO:0005634">
    <property type="term" value="C:nucleus"/>
    <property type="evidence" value="ECO:0007669"/>
    <property type="project" value="UniProtKB-SubCell"/>
</dbReference>
<organism evidence="12 13">
    <name type="scientific">Jaculus jaculus</name>
    <name type="common">Lesser Egyptian jerboa</name>
    <dbReference type="NCBI Taxonomy" id="51337"/>
    <lineage>
        <taxon>Eukaryota</taxon>
        <taxon>Metazoa</taxon>
        <taxon>Chordata</taxon>
        <taxon>Craniata</taxon>
        <taxon>Vertebrata</taxon>
        <taxon>Euteleostomi</taxon>
        <taxon>Mammalia</taxon>
        <taxon>Eutheria</taxon>
        <taxon>Euarchontoglires</taxon>
        <taxon>Glires</taxon>
        <taxon>Rodentia</taxon>
        <taxon>Myomorpha</taxon>
        <taxon>Dipodoidea</taxon>
        <taxon>Dipodidae</taxon>
        <taxon>Dipodinae</taxon>
        <taxon>Jaculus</taxon>
    </lineage>
</organism>
<dbReference type="OMA" id="KAREYSM"/>
<evidence type="ECO:0000256" key="3">
    <source>
        <dbReference type="ARBA" id="ARBA00022473"/>
    </source>
</evidence>
<evidence type="ECO:0000256" key="4">
    <source>
        <dbReference type="ARBA" id="ARBA00023125"/>
    </source>
</evidence>
<keyword evidence="6 7" id="KW-0539">Nucleus</keyword>
<evidence type="ECO:0000256" key="2">
    <source>
        <dbReference type="ARBA" id="ARBA00005733"/>
    </source>
</evidence>
<evidence type="ECO:0000256" key="5">
    <source>
        <dbReference type="ARBA" id="ARBA00023155"/>
    </source>
</evidence>
<evidence type="ECO:0000256" key="6">
    <source>
        <dbReference type="ARBA" id="ARBA00023242"/>
    </source>
</evidence>
<dbReference type="PANTHER" id="PTHR46385">
    <property type="entry name" value="PAIRED MESODERM HOMEOBOX PROTEIN 1-RELATED"/>
    <property type="match status" value="1"/>
</dbReference>
<feature type="domain" description="OAR" evidence="11">
    <location>
        <begin position="149"/>
        <end position="162"/>
    </location>
</feature>
<dbReference type="InterPro" id="IPR001356">
    <property type="entry name" value="HD"/>
</dbReference>
<protein>
    <submittedName>
        <fullName evidence="12">Paired related homeobox 2</fullName>
    </submittedName>
</protein>
<name>A0A8C5JX18_JACJA</name>
<dbReference type="PROSITE" id="PS50071">
    <property type="entry name" value="HOMEOBOX_2"/>
    <property type="match status" value="1"/>
</dbReference>
<dbReference type="CDD" id="cd00086">
    <property type="entry name" value="homeodomain"/>
    <property type="match status" value="1"/>
</dbReference>
<sequence length="172" mass="19310">GRKITSECPSPGRGSATKRKKKQRRNRTTFNSSQLQALERVFERTHYPDAFVREELARRVNLSEARVQVWFQNRRAKFRRNERAMLANRSASLLKSYSQEAAIEQPVAPRPTALTSDYLSWPASPPYSSVPPYSPGGSGPTTPGVNMANSIASLRLKAKEFSLHHSQVPTVN</sequence>
<dbReference type="GeneTree" id="ENSGT00940000161643"/>
<dbReference type="Ensembl" id="ENSJJAT00000001485.1">
    <property type="protein sequence ID" value="ENSJJAP00000001228.1"/>
    <property type="gene ID" value="ENSJJAG00000001173.1"/>
</dbReference>
<dbReference type="AlphaFoldDB" id="A0A8C5JX18"/>
<keyword evidence="5 7" id="KW-0371">Homeobox</keyword>
<dbReference type="Gene3D" id="1.10.10.60">
    <property type="entry name" value="Homeodomain-like"/>
    <property type="match status" value="1"/>
</dbReference>
<dbReference type="InterPro" id="IPR017970">
    <property type="entry name" value="Homeobox_CS"/>
</dbReference>
<keyword evidence="3" id="KW-0217">Developmental protein</keyword>
<reference evidence="12" key="2">
    <citation type="submission" date="2025-09" db="UniProtKB">
        <authorList>
            <consortium name="Ensembl"/>
        </authorList>
    </citation>
    <scope>IDENTIFICATION</scope>
</reference>
<dbReference type="PROSITE" id="PS50803">
    <property type="entry name" value="OAR"/>
    <property type="match status" value="1"/>
</dbReference>
<evidence type="ECO:0000259" key="11">
    <source>
        <dbReference type="PROSITE" id="PS50803"/>
    </source>
</evidence>
<evidence type="ECO:0000313" key="12">
    <source>
        <dbReference type="Ensembl" id="ENSJJAP00000001228.1"/>
    </source>
</evidence>
<dbReference type="InterPro" id="IPR009057">
    <property type="entry name" value="Homeodomain-like_sf"/>
</dbReference>
<dbReference type="Proteomes" id="UP000694385">
    <property type="component" value="Unassembled WGS sequence"/>
</dbReference>
<dbReference type="InterPro" id="IPR043378">
    <property type="entry name" value="PRRX1/2"/>
</dbReference>
<dbReference type="Pfam" id="PF03826">
    <property type="entry name" value="OAR"/>
    <property type="match status" value="1"/>
</dbReference>
<feature type="DNA-binding region" description="Homeobox" evidence="7">
    <location>
        <begin position="23"/>
        <end position="82"/>
    </location>
</feature>
<dbReference type="Pfam" id="PF00046">
    <property type="entry name" value="Homeodomain"/>
    <property type="match status" value="1"/>
</dbReference>
<dbReference type="PROSITE" id="PS00027">
    <property type="entry name" value="HOMEOBOX_1"/>
    <property type="match status" value="1"/>
</dbReference>
<proteinExistence type="inferred from homology"/>
<evidence type="ECO:0000313" key="13">
    <source>
        <dbReference type="Proteomes" id="UP000694385"/>
    </source>
</evidence>
<comment type="subcellular location">
    <subcellularLocation>
        <location evidence="1 7 8">Nucleus</location>
    </subcellularLocation>
</comment>
<keyword evidence="4 7" id="KW-0238">DNA-binding</keyword>
<reference evidence="12" key="1">
    <citation type="submission" date="2025-08" db="UniProtKB">
        <authorList>
            <consortium name="Ensembl"/>
        </authorList>
    </citation>
    <scope>IDENTIFICATION</scope>
</reference>
<accession>A0A8C5JX18</accession>
<dbReference type="GO" id="GO:0000981">
    <property type="term" value="F:DNA-binding transcription factor activity, RNA polymerase II-specific"/>
    <property type="evidence" value="ECO:0007669"/>
    <property type="project" value="InterPro"/>
</dbReference>
<evidence type="ECO:0000256" key="9">
    <source>
        <dbReference type="SAM" id="MobiDB-lite"/>
    </source>
</evidence>
<comment type="similarity">
    <text evidence="2">Belongs to the paired homeobox family.</text>
</comment>
<dbReference type="FunFam" id="1.10.10.60:FF:000066">
    <property type="entry name" value="Paired mesoderm homeobox protein 1"/>
    <property type="match status" value="1"/>
</dbReference>
<evidence type="ECO:0000256" key="7">
    <source>
        <dbReference type="PROSITE-ProRule" id="PRU00108"/>
    </source>
</evidence>
<dbReference type="InterPro" id="IPR003654">
    <property type="entry name" value="OAR_dom"/>
</dbReference>
<evidence type="ECO:0000256" key="1">
    <source>
        <dbReference type="ARBA" id="ARBA00004123"/>
    </source>
</evidence>
<evidence type="ECO:0000256" key="8">
    <source>
        <dbReference type="RuleBase" id="RU000682"/>
    </source>
</evidence>
<feature type="compositionally biased region" description="Basic residues" evidence="9">
    <location>
        <begin position="16"/>
        <end position="27"/>
    </location>
</feature>
<evidence type="ECO:0000259" key="10">
    <source>
        <dbReference type="PROSITE" id="PS50071"/>
    </source>
</evidence>
<dbReference type="GO" id="GO:0000978">
    <property type="term" value="F:RNA polymerase II cis-regulatory region sequence-specific DNA binding"/>
    <property type="evidence" value="ECO:0007669"/>
    <property type="project" value="TreeGrafter"/>
</dbReference>
<keyword evidence="13" id="KW-1185">Reference proteome</keyword>
<feature type="domain" description="Homeobox" evidence="10">
    <location>
        <begin position="21"/>
        <end position="81"/>
    </location>
</feature>
<dbReference type="SUPFAM" id="SSF46689">
    <property type="entry name" value="Homeodomain-like"/>
    <property type="match status" value="1"/>
</dbReference>
<feature type="region of interest" description="Disordered" evidence="9">
    <location>
        <begin position="1"/>
        <end position="31"/>
    </location>
</feature>
<dbReference type="PANTHER" id="PTHR46385:SF3">
    <property type="entry name" value="PAIRED MESODERM HOMEOBOX PROTEIN 2"/>
    <property type="match status" value="1"/>
</dbReference>